<keyword evidence="10 13" id="KW-0408">Iron</keyword>
<dbReference type="GO" id="GO:0005506">
    <property type="term" value="F:iron ion binding"/>
    <property type="evidence" value="ECO:0007669"/>
    <property type="project" value="InterPro"/>
</dbReference>
<dbReference type="GO" id="GO:0016020">
    <property type="term" value="C:membrane"/>
    <property type="evidence" value="ECO:0007669"/>
    <property type="project" value="UniProtKB-SubCell"/>
</dbReference>
<dbReference type="Gene3D" id="1.10.630.10">
    <property type="entry name" value="Cytochrome P450"/>
    <property type="match status" value="1"/>
</dbReference>
<keyword evidence="7 13" id="KW-0479">Metal-binding</keyword>
<evidence type="ECO:0000256" key="4">
    <source>
        <dbReference type="ARBA" id="ARBA00010617"/>
    </source>
</evidence>
<keyword evidence="12" id="KW-0472">Membrane</keyword>
<organism evidence="14 15">
    <name type="scientific">Mycena alexandri</name>
    <dbReference type="NCBI Taxonomy" id="1745969"/>
    <lineage>
        <taxon>Eukaryota</taxon>
        <taxon>Fungi</taxon>
        <taxon>Dikarya</taxon>
        <taxon>Basidiomycota</taxon>
        <taxon>Agaricomycotina</taxon>
        <taxon>Agaricomycetes</taxon>
        <taxon>Agaricomycetidae</taxon>
        <taxon>Agaricales</taxon>
        <taxon>Marasmiineae</taxon>
        <taxon>Mycenaceae</taxon>
        <taxon>Mycena</taxon>
    </lineage>
</organism>
<reference evidence="14" key="1">
    <citation type="submission" date="2023-03" db="EMBL/GenBank/DDBJ databases">
        <title>Massive genome expansion in bonnet fungi (Mycena s.s.) driven by repeated elements and novel gene families across ecological guilds.</title>
        <authorList>
            <consortium name="Lawrence Berkeley National Laboratory"/>
            <person name="Harder C.B."/>
            <person name="Miyauchi S."/>
            <person name="Viragh M."/>
            <person name="Kuo A."/>
            <person name="Thoen E."/>
            <person name="Andreopoulos B."/>
            <person name="Lu D."/>
            <person name="Skrede I."/>
            <person name="Drula E."/>
            <person name="Henrissat B."/>
            <person name="Morin E."/>
            <person name="Kohler A."/>
            <person name="Barry K."/>
            <person name="LaButti K."/>
            <person name="Morin E."/>
            <person name="Salamov A."/>
            <person name="Lipzen A."/>
            <person name="Mereny Z."/>
            <person name="Hegedus B."/>
            <person name="Baldrian P."/>
            <person name="Stursova M."/>
            <person name="Weitz H."/>
            <person name="Taylor A."/>
            <person name="Grigoriev I.V."/>
            <person name="Nagy L.G."/>
            <person name="Martin F."/>
            <person name="Kauserud H."/>
        </authorList>
    </citation>
    <scope>NUCLEOTIDE SEQUENCE</scope>
    <source>
        <strain evidence="14">CBHHK200</strain>
    </source>
</reference>
<name>A0AAD6SJV6_9AGAR</name>
<evidence type="ECO:0000256" key="6">
    <source>
        <dbReference type="ARBA" id="ARBA00022692"/>
    </source>
</evidence>
<keyword evidence="5 13" id="KW-0349">Heme</keyword>
<keyword evidence="11" id="KW-0503">Monooxygenase</keyword>
<feature type="binding site" description="axial binding residue" evidence="13">
    <location>
        <position position="479"/>
    </location>
    <ligand>
        <name>heme</name>
        <dbReference type="ChEBI" id="CHEBI:30413"/>
    </ligand>
    <ligandPart>
        <name>Fe</name>
        <dbReference type="ChEBI" id="CHEBI:18248"/>
    </ligandPart>
</feature>
<dbReference type="InterPro" id="IPR036396">
    <property type="entry name" value="Cyt_P450_sf"/>
</dbReference>
<dbReference type="PANTHER" id="PTHR24305">
    <property type="entry name" value="CYTOCHROME P450"/>
    <property type="match status" value="1"/>
</dbReference>
<evidence type="ECO:0000256" key="7">
    <source>
        <dbReference type="ARBA" id="ARBA00022723"/>
    </source>
</evidence>
<comment type="subcellular location">
    <subcellularLocation>
        <location evidence="2">Membrane</location>
    </subcellularLocation>
</comment>
<protein>
    <submittedName>
        <fullName evidence="14">Cytochrome P450</fullName>
    </submittedName>
</protein>
<keyword evidence="8" id="KW-1133">Transmembrane helix</keyword>
<dbReference type="InterPro" id="IPR050121">
    <property type="entry name" value="Cytochrome_P450_monoxygenase"/>
</dbReference>
<dbReference type="PANTHER" id="PTHR24305:SF166">
    <property type="entry name" value="CYTOCHROME P450 12A4, MITOCHONDRIAL-RELATED"/>
    <property type="match status" value="1"/>
</dbReference>
<dbReference type="GO" id="GO:0016705">
    <property type="term" value="F:oxidoreductase activity, acting on paired donors, with incorporation or reduction of molecular oxygen"/>
    <property type="evidence" value="ECO:0007669"/>
    <property type="project" value="InterPro"/>
</dbReference>
<evidence type="ECO:0000256" key="10">
    <source>
        <dbReference type="ARBA" id="ARBA00023004"/>
    </source>
</evidence>
<keyword evidence="15" id="KW-1185">Reference proteome</keyword>
<dbReference type="PRINTS" id="PR00385">
    <property type="entry name" value="P450"/>
</dbReference>
<evidence type="ECO:0000256" key="8">
    <source>
        <dbReference type="ARBA" id="ARBA00022989"/>
    </source>
</evidence>
<keyword evidence="9" id="KW-0560">Oxidoreductase</keyword>
<dbReference type="AlphaFoldDB" id="A0AAD6SJV6"/>
<gene>
    <name evidence="14" type="ORF">C8F04DRAFT_1289381</name>
</gene>
<dbReference type="GO" id="GO:0004497">
    <property type="term" value="F:monooxygenase activity"/>
    <property type="evidence" value="ECO:0007669"/>
    <property type="project" value="UniProtKB-KW"/>
</dbReference>
<proteinExistence type="inferred from homology"/>
<evidence type="ECO:0000256" key="12">
    <source>
        <dbReference type="ARBA" id="ARBA00023136"/>
    </source>
</evidence>
<dbReference type="Proteomes" id="UP001218188">
    <property type="component" value="Unassembled WGS sequence"/>
</dbReference>
<comment type="caution">
    <text evidence="14">The sequence shown here is derived from an EMBL/GenBank/DDBJ whole genome shotgun (WGS) entry which is preliminary data.</text>
</comment>
<evidence type="ECO:0000256" key="2">
    <source>
        <dbReference type="ARBA" id="ARBA00004370"/>
    </source>
</evidence>
<dbReference type="InterPro" id="IPR001128">
    <property type="entry name" value="Cyt_P450"/>
</dbReference>
<evidence type="ECO:0000256" key="11">
    <source>
        <dbReference type="ARBA" id="ARBA00023033"/>
    </source>
</evidence>
<evidence type="ECO:0000313" key="14">
    <source>
        <dbReference type="EMBL" id="KAJ7028918.1"/>
    </source>
</evidence>
<keyword evidence="6" id="KW-0812">Transmembrane</keyword>
<dbReference type="PRINTS" id="PR00465">
    <property type="entry name" value="EP450IV"/>
</dbReference>
<accession>A0AAD6SJV6</accession>
<evidence type="ECO:0000256" key="5">
    <source>
        <dbReference type="ARBA" id="ARBA00022617"/>
    </source>
</evidence>
<comment type="pathway">
    <text evidence="3">Secondary metabolite biosynthesis; terpenoid biosynthesis.</text>
</comment>
<sequence>MLLSIIKFGVLLWLSYVAWQVLRRLFGGSTLDNIPGPPSESLLAGNLARLHGADSWDFHKSLEEDFNGVVKIHGLIGDVQLYVFDPAALHSILVKDQELYEESTIFLSLTGLLFGKGILSTTGNEHRRHRKILMPAFSTKNLRGMLPVLYEVTNRLRDGLIKPHLEAGPRELEMYSILSRTSLELVGRAGIGYSFDSLADGEEPVDQYALSLKNLTPSIHKLAVFLPFVPVASRIGPASFRRFILGLIPSKTLGALCRIVSVMDSKATLLVQDKNQSIRRGEGDAMEHSNDIMSLLLKSNRTAAEEMKFMDDELVAQTSMIIHAGTDTTSSALNRIIHLLALHPDVQDKLRTEILATKEPMDHDELVGLPYLDGVVRETLRLYPPVTTMTRTVTKDCILPLSTPITGIDGRRMETIPVPKGCEVTIAISAANHSKVVWGDDALEFKPQRWLNGRAQGVTVHMSGVYGNTMTFVGGGRSCIGFKFVQLELKVVLSVLLRCYRFSVVNDHIRWKLGSPAAPSVDNRPLLPIVVERLNA</sequence>
<evidence type="ECO:0000256" key="9">
    <source>
        <dbReference type="ARBA" id="ARBA00023002"/>
    </source>
</evidence>
<dbReference type="EMBL" id="JARJCM010000107">
    <property type="protein sequence ID" value="KAJ7028918.1"/>
    <property type="molecule type" value="Genomic_DNA"/>
</dbReference>
<dbReference type="SUPFAM" id="SSF48264">
    <property type="entry name" value="Cytochrome P450"/>
    <property type="match status" value="1"/>
</dbReference>
<evidence type="ECO:0000256" key="1">
    <source>
        <dbReference type="ARBA" id="ARBA00001971"/>
    </source>
</evidence>
<comment type="cofactor">
    <cofactor evidence="1 13">
        <name>heme</name>
        <dbReference type="ChEBI" id="CHEBI:30413"/>
    </cofactor>
</comment>
<dbReference type="GO" id="GO:0020037">
    <property type="term" value="F:heme binding"/>
    <property type="evidence" value="ECO:0007669"/>
    <property type="project" value="InterPro"/>
</dbReference>
<comment type="similarity">
    <text evidence="4">Belongs to the cytochrome P450 family.</text>
</comment>
<evidence type="ECO:0000256" key="13">
    <source>
        <dbReference type="PIRSR" id="PIRSR602403-1"/>
    </source>
</evidence>
<dbReference type="Pfam" id="PF00067">
    <property type="entry name" value="p450"/>
    <property type="match status" value="1"/>
</dbReference>
<evidence type="ECO:0000313" key="15">
    <source>
        <dbReference type="Proteomes" id="UP001218188"/>
    </source>
</evidence>
<dbReference type="InterPro" id="IPR002403">
    <property type="entry name" value="Cyt_P450_E_grp-IV"/>
</dbReference>
<evidence type="ECO:0000256" key="3">
    <source>
        <dbReference type="ARBA" id="ARBA00004721"/>
    </source>
</evidence>